<keyword evidence="2" id="KW-1185">Reference proteome</keyword>
<dbReference type="AlphaFoldDB" id="A0ABD5ZQY2"/>
<dbReference type="InterPro" id="IPR016155">
    <property type="entry name" value="Mopterin_synth/thiamin_S_b"/>
</dbReference>
<organism evidence="1 2">
    <name type="scientific">Halosegnis marinus</name>
    <dbReference type="NCBI Taxonomy" id="3034023"/>
    <lineage>
        <taxon>Archaea</taxon>
        <taxon>Methanobacteriati</taxon>
        <taxon>Methanobacteriota</taxon>
        <taxon>Stenosarchaea group</taxon>
        <taxon>Halobacteria</taxon>
        <taxon>Halobacteriales</taxon>
        <taxon>Natronomonadaceae</taxon>
        <taxon>Halosegnis</taxon>
    </lineage>
</organism>
<evidence type="ECO:0000313" key="1">
    <source>
        <dbReference type="EMBL" id="MFC7235614.1"/>
    </source>
</evidence>
<accession>A0ABD5ZQY2</accession>
<dbReference type="SUPFAM" id="SSF54285">
    <property type="entry name" value="MoaD/ThiS"/>
    <property type="match status" value="1"/>
</dbReference>
<protein>
    <submittedName>
        <fullName evidence="1">Ubiquitin-like small modifier protein 1</fullName>
    </submittedName>
</protein>
<gene>
    <name evidence="1" type="ORF">ACFQJ4_09845</name>
</gene>
<dbReference type="InterPro" id="IPR052045">
    <property type="entry name" value="Sulfur_Carrier/Prot_Modifier"/>
</dbReference>
<dbReference type="InterPro" id="IPR003749">
    <property type="entry name" value="ThiS/MoaD-like"/>
</dbReference>
<dbReference type="InterPro" id="IPR010038">
    <property type="entry name" value="MoaD_arc-typ"/>
</dbReference>
<dbReference type="PANTHER" id="PTHR38031:SF1">
    <property type="entry name" value="SULFUR CARRIER PROTEIN CYSO"/>
    <property type="match status" value="1"/>
</dbReference>
<sequence length="91" mass="9883">MTELRFFATYRAAVGQKTVERDYDAETVGEVLRAIEEEWPELAGQLLDDEGEIRPQLSVLKNGREVAHLDGPATPVGAEDTVSVFPPVAGG</sequence>
<dbReference type="InterPro" id="IPR054834">
    <property type="entry name" value="SAMP1_3"/>
</dbReference>
<comment type="caution">
    <text evidence="1">The sequence shown here is derived from an EMBL/GenBank/DDBJ whole genome shotgun (WGS) entry which is preliminary data.</text>
</comment>
<name>A0ABD5ZQY2_9EURY</name>
<dbReference type="CDD" id="cd17505">
    <property type="entry name" value="Ubl_SAMP1_like"/>
    <property type="match status" value="1"/>
</dbReference>
<dbReference type="PANTHER" id="PTHR38031">
    <property type="entry name" value="SULFUR CARRIER PROTEIN SLR0821-RELATED"/>
    <property type="match status" value="1"/>
</dbReference>
<dbReference type="RefSeq" id="WP_276233751.1">
    <property type="nucleotide sequence ID" value="NZ_CP119802.1"/>
</dbReference>
<proteinExistence type="predicted"/>
<evidence type="ECO:0000313" key="2">
    <source>
        <dbReference type="Proteomes" id="UP001596398"/>
    </source>
</evidence>
<dbReference type="InterPro" id="IPR012675">
    <property type="entry name" value="Beta-grasp_dom_sf"/>
</dbReference>
<dbReference type="Gene3D" id="3.10.20.30">
    <property type="match status" value="1"/>
</dbReference>
<dbReference type="NCBIfam" id="NF041918">
    <property type="entry name" value="SAMP1"/>
    <property type="match status" value="1"/>
</dbReference>
<reference evidence="1 2" key="1">
    <citation type="journal article" date="2019" name="Int. J. Syst. Evol. Microbiol.">
        <title>The Global Catalogue of Microorganisms (GCM) 10K type strain sequencing project: providing services to taxonomists for standard genome sequencing and annotation.</title>
        <authorList>
            <consortium name="The Broad Institute Genomics Platform"/>
            <consortium name="The Broad Institute Genome Sequencing Center for Infectious Disease"/>
            <person name="Wu L."/>
            <person name="Ma J."/>
        </authorList>
    </citation>
    <scope>NUCLEOTIDE SEQUENCE [LARGE SCALE GENOMIC DNA]</scope>
    <source>
        <strain evidence="1 2">DT85</strain>
    </source>
</reference>
<dbReference type="NCBIfam" id="TIGR01687">
    <property type="entry name" value="moaD_arch"/>
    <property type="match status" value="1"/>
</dbReference>
<dbReference type="Pfam" id="PF02597">
    <property type="entry name" value="ThiS"/>
    <property type="match status" value="1"/>
</dbReference>
<dbReference type="Proteomes" id="UP001596398">
    <property type="component" value="Unassembled WGS sequence"/>
</dbReference>
<dbReference type="EMBL" id="JBHTAP010000001">
    <property type="protein sequence ID" value="MFC7235614.1"/>
    <property type="molecule type" value="Genomic_DNA"/>
</dbReference>
<dbReference type="GeneID" id="79267311"/>